<dbReference type="SMART" id="SM00175">
    <property type="entry name" value="RAB"/>
    <property type="match status" value="1"/>
</dbReference>
<name>A0A9P7BAL2_MAUEX</name>
<dbReference type="AlphaFoldDB" id="A0A9P7BAL2"/>
<dbReference type="Gene3D" id="3.40.50.300">
    <property type="entry name" value="P-loop containing nucleotide triphosphate hydrolases"/>
    <property type="match status" value="1"/>
</dbReference>
<proteinExistence type="predicted"/>
<dbReference type="SMART" id="SM00177">
    <property type="entry name" value="ARF"/>
    <property type="match status" value="1"/>
</dbReference>
<sequence length="212" mass="23728">MSNNTADTNKKHCNLKVVLLGDSSVGKSSLAARYIVGKFQKSNATIGAAFMTKNIQLDDNKDVTLELWDTAGQERYRSLTPMYYRGTDVAIIVYDITSPISLSHAEDWIEELRSYVDTERRSDLRIILAANKSDLLEEGYKQPEELRNNKFNDFVVVSAKTGEGINILFEGITNNIPDEMFIHDNGNETHDPSGTVSIDKPFHSIDTSLCNC</sequence>
<dbReference type="OrthoDB" id="63533at2759"/>
<dbReference type="NCBIfam" id="TIGR00231">
    <property type="entry name" value="small_GTP"/>
    <property type="match status" value="1"/>
</dbReference>
<dbReference type="Pfam" id="PF00071">
    <property type="entry name" value="Ras"/>
    <property type="match status" value="1"/>
</dbReference>
<dbReference type="PROSITE" id="PS51421">
    <property type="entry name" value="RAS"/>
    <property type="match status" value="1"/>
</dbReference>
<dbReference type="PROSITE" id="PS51420">
    <property type="entry name" value="RHO"/>
    <property type="match status" value="1"/>
</dbReference>
<dbReference type="Proteomes" id="UP000750334">
    <property type="component" value="Unassembled WGS sequence"/>
</dbReference>
<dbReference type="SMART" id="SM00174">
    <property type="entry name" value="RHO"/>
    <property type="match status" value="1"/>
</dbReference>
<dbReference type="PROSITE" id="PS51419">
    <property type="entry name" value="RAB"/>
    <property type="match status" value="1"/>
</dbReference>
<evidence type="ECO:0000256" key="1">
    <source>
        <dbReference type="ARBA" id="ARBA00022741"/>
    </source>
</evidence>
<dbReference type="InterPro" id="IPR005225">
    <property type="entry name" value="Small_GTP-bd"/>
</dbReference>
<protein>
    <submittedName>
        <fullName evidence="2">Uncharacterized protein</fullName>
    </submittedName>
</protein>
<comment type="caution">
    <text evidence="2">The sequence shown here is derived from an EMBL/GenBank/DDBJ whole genome shotgun (WGS) entry which is preliminary data.</text>
</comment>
<dbReference type="InterPro" id="IPR001806">
    <property type="entry name" value="Small_GTPase"/>
</dbReference>
<gene>
    <name evidence="2" type="ORF">C6P45_005220</name>
</gene>
<dbReference type="GO" id="GO:0005525">
    <property type="term" value="F:GTP binding"/>
    <property type="evidence" value="ECO:0007669"/>
    <property type="project" value="InterPro"/>
</dbReference>
<accession>A0A9P7BAL2</accession>
<organism evidence="2 3">
    <name type="scientific">Maudiozyma exigua</name>
    <name type="common">Yeast</name>
    <name type="synonym">Kazachstania exigua</name>
    <dbReference type="NCBI Taxonomy" id="34358"/>
    <lineage>
        <taxon>Eukaryota</taxon>
        <taxon>Fungi</taxon>
        <taxon>Dikarya</taxon>
        <taxon>Ascomycota</taxon>
        <taxon>Saccharomycotina</taxon>
        <taxon>Saccharomycetes</taxon>
        <taxon>Saccharomycetales</taxon>
        <taxon>Saccharomycetaceae</taxon>
        <taxon>Maudiozyma</taxon>
    </lineage>
</organism>
<keyword evidence="3" id="KW-1185">Reference proteome</keyword>
<dbReference type="SUPFAM" id="SSF52540">
    <property type="entry name" value="P-loop containing nucleoside triphosphate hydrolases"/>
    <property type="match status" value="1"/>
</dbReference>
<dbReference type="EMBL" id="PUHR01000086">
    <property type="protein sequence ID" value="KAG0667945.1"/>
    <property type="molecule type" value="Genomic_DNA"/>
</dbReference>
<evidence type="ECO:0000313" key="2">
    <source>
        <dbReference type="EMBL" id="KAG0667945.1"/>
    </source>
</evidence>
<dbReference type="GO" id="GO:0003924">
    <property type="term" value="F:GTPase activity"/>
    <property type="evidence" value="ECO:0007669"/>
    <property type="project" value="InterPro"/>
</dbReference>
<keyword evidence="1" id="KW-0547">Nucleotide-binding</keyword>
<dbReference type="FunFam" id="3.40.50.300:FF:000808">
    <property type="entry name" value="Small GTP-binding protein, putative"/>
    <property type="match status" value="1"/>
</dbReference>
<dbReference type="PRINTS" id="PR00449">
    <property type="entry name" value="RASTRNSFRMNG"/>
</dbReference>
<dbReference type="SMART" id="SM00173">
    <property type="entry name" value="RAS"/>
    <property type="match status" value="1"/>
</dbReference>
<reference evidence="2 3" key="1">
    <citation type="submission" date="2020-11" db="EMBL/GenBank/DDBJ databases">
        <title>Kefir isolates.</title>
        <authorList>
            <person name="Marcisauskas S."/>
            <person name="Kim Y."/>
            <person name="Blasche S."/>
        </authorList>
    </citation>
    <scope>NUCLEOTIDE SEQUENCE [LARGE SCALE GENOMIC DNA]</scope>
    <source>
        <strain evidence="2 3">OG2</strain>
    </source>
</reference>
<evidence type="ECO:0000313" key="3">
    <source>
        <dbReference type="Proteomes" id="UP000750334"/>
    </source>
</evidence>
<dbReference type="InterPro" id="IPR027417">
    <property type="entry name" value="P-loop_NTPase"/>
</dbReference>
<dbReference type="PANTHER" id="PTHR47978">
    <property type="match status" value="1"/>
</dbReference>